<dbReference type="Pfam" id="PF13579">
    <property type="entry name" value="Glyco_trans_4_4"/>
    <property type="match status" value="1"/>
</dbReference>
<organism evidence="2 3">
    <name type="scientific">Polyangium spumosum</name>
    <dbReference type="NCBI Taxonomy" id="889282"/>
    <lineage>
        <taxon>Bacteria</taxon>
        <taxon>Pseudomonadati</taxon>
        <taxon>Myxococcota</taxon>
        <taxon>Polyangia</taxon>
        <taxon>Polyangiales</taxon>
        <taxon>Polyangiaceae</taxon>
        <taxon>Polyangium</taxon>
    </lineage>
</organism>
<sequence length="412" mass="44330">MRVVAVNQFYAPDHAATSQLLTELCEDLADAGEDVTVIASRGGYLGGGAPPLPTREHIRGVDVVRPPATRFGKATMAGRLADYLSFWATSVLAAALEAKPDVLLVLTTPPMIAAGGALVALARRLPLVTWVQDVYPDAATKLGYLAPRGPASLALSALGHATHRAAARIVALSSGMADRLVAQGAPRERIRVLPNWSDGRLVSPRGREGHPFRKTHALEGKFLAMYSGNLGIGHDVRTFVEAARRLKDHVPELVVLFIGDGVRRAEAEALAKGLENVRFLPYQPHDAIGESLSAADVHLVSLREDLEGLLVPSKLYGALAAGRPVIYLGPPRCEVARVVREDDLGWTGRPGDVEGLCRALEDAATRRAAWDEKGARARRIFDERYDRPVSSARFRALLQEASKEPPPLAFGS</sequence>
<dbReference type="Proteomes" id="UP000440224">
    <property type="component" value="Unassembled WGS sequence"/>
</dbReference>
<dbReference type="PANTHER" id="PTHR45947:SF3">
    <property type="entry name" value="SULFOQUINOVOSYL TRANSFERASE SQD2"/>
    <property type="match status" value="1"/>
</dbReference>
<dbReference type="InterPro" id="IPR028098">
    <property type="entry name" value="Glyco_trans_4-like_N"/>
</dbReference>
<dbReference type="PANTHER" id="PTHR45947">
    <property type="entry name" value="SULFOQUINOVOSYL TRANSFERASE SQD2"/>
    <property type="match status" value="1"/>
</dbReference>
<dbReference type="CDD" id="cd03794">
    <property type="entry name" value="GT4_WbuB-like"/>
    <property type="match status" value="1"/>
</dbReference>
<evidence type="ECO:0000313" key="3">
    <source>
        <dbReference type="Proteomes" id="UP000440224"/>
    </source>
</evidence>
<proteinExistence type="predicted"/>
<dbReference type="SUPFAM" id="SSF53756">
    <property type="entry name" value="UDP-Glycosyltransferase/glycogen phosphorylase"/>
    <property type="match status" value="1"/>
</dbReference>
<dbReference type="EMBL" id="WJIE01000003">
    <property type="protein sequence ID" value="MRG92602.1"/>
    <property type="molecule type" value="Genomic_DNA"/>
</dbReference>
<protein>
    <submittedName>
        <fullName evidence="2">Glycosyltransferase</fullName>
    </submittedName>
</protein>
<reference evidence="2 3" key="1">
    <citation type="submission" date="2019-10" db="EMBL/GenBank/DDBJ databases">
        <title>A soil myxobacterium in the family Polyangiaceae.</title>
        <authorList>
            <person name="Li Y."/>
            <person name="Wang J."/>
        </authorList>
    </citation>
    <scope>NUCLEOTIDE SEQUENCE [LARGE SCALE GENOMIC DNA]</scope>
    <source>
        <strain evidence="2 3">DSM 14734</strain>
    </source>
</reference>
<evidence type="ECO:0000259" key="1">
    <source>
        <dbReference type="Pfam" id="PF13579"/>
    </source>
</evidence>
<dbReference type="Gene3D" id="3.40.50.2000">
    <property type="entry name" value="Glycogen Phosphorylase B"/>
    <property type="match status" value="2"/>
</dbReference>
<dbReference type="Pfam" id="PF13692">
    <property type="entry name" value="Glyco_trans_1_4"/>
    <property type="match status" value="1"/>
</dbReference>
<dbReference type="RefSeq" id="WP_153819467.1">
    <property type="nucleotide sequence ID" value="NZ_WJIE01000003.1"/>
</dbReference>
<feature type="domain" description="Glycosyltransferase subfamily 4-like N-terminal" evidence="1">
    <location>
        <begin position="21"/>
        <end position="196"/>
    </location>
</feature>
<name>A0A6N7PKD2_9BACT</name>
<evidence type="ECO:0000313" key="2">
    <source>
        <dbReference type="EMBL" id="MRG92602.1"/>
    </source>
</evidence>
<gene>
    <name evidence="2" type="ORF">GF068_11775</name>
</gene>
<dbReference type="OrthoDB" id="7366221at2"/>
<keyword evidence="2" id="KW-0808">Transferase</keyword>
<dbReference type="InterPro" id="IPR050194">
    <property type="entry name" value="Glycosyltransferase_grp1"/>
</dbReference>
<comment type="caution">
    <text evidence="2">The sequence shown here is derived from an EMBL/GenBank/DDBJ whole genome shotgun (WGS) entry which is preliminary data.</text>
</comment>
<dbReference type="GO" id="GO:0016758">
    <property type="term" value="F:hexosyltransferase activity"/>
    <property type="evidence" value="ECO:0007669"/>
    <property type="project" value="TreeGrafter"/>
</dbReference>
<accession>A0A6N7PKD2</accession>
<dbReference type="AlphaFoldDB" id="A0A6N7PKD2"/>
<keyword evidence="3" id="KW-1185">Reference proteome</keyword>